<dbReference type="PANTHER" id="PTHR40394:SF2">
    <property type="entry name" value="QUINOL:CYTOCHROME C OXIDOREDUCTASE MEMBRANE PROTEIN"/>
    <property type="match status" value="1"/>
</dbReference>
<protein>
    <submittedName>
        <fullName evidence="6">Cytochrome c</fullName>
    </submittedName>
</protein>
<keyword evidence="2 4" id="KW-0479">Metal-binding</keyword>
<evidence type="ECO:0000256" key="2">
    <source>
        <dbReference type="ARBA" id="ARBA00022723"/>
    </source>
</evidence>
<dbReference type="EMBL" id="JACPRF010000232">
    <property type="protein sequence ID" value="MBI2876767.1"/>
    <property type="molecule type" value="Genomic_DNA"/>
</dbReference>
<keyword evidence="3 4" id="KW-0408">Iron</keyword>
<gene>
    <name evidence="6" type="ORF">HYY20_07790</name>
</gene>
<dbReference type="GO" id="GO:0046872">
    <property type="term" value="F:metal ion binding"/>
    <property type="evidence" value="ECO:0007669"/>
    <property type="project" value="UniProtKB-KW"/>
</dbReference>
<dbReference type="PANTHER" id="PTHR40394">
    <property type="entry name" value="LIPOPROTEIN-RELATED"/>
    <property type="match status" value="1"/>
</dbReference>
<dbReference type="InterPro" id="IPR036909">
    <property type="entry name" value="Cyt_c-like_dom_sf"/>
</dbReference>
<evidence type="ECO:0000313" key="7">
    <source>
        <dbReference type="Proteomes" id="UP000769766"/>
    </source>
</evidence>
<evidence type="ECO:0000259" key="5">
    <source>
        <dbReference type="PROSITE" id="PS51007"/>
    </source>
</evidence>
<accession>A0A932CPA9</accession>
<dbReference type="Pfam" id="PF13442">
    <property type="entry name" value="Cytochrome_CBB3"/>
    <property type="match status" value="1"/>
</dbReference>
<reference evidence="6" key="1">
    <citation type="submission" date="2020-07" db="EMBL/GenBank/DDBJ databases">
        <title>Huge and variable diversity of episymbiotic CPR bacteria and DPANN archaea in groundwater ecosystems.</title>
        <authorList>
            <person name="He C.Y."/>
            <person name="Keren R."/>
            <person name="Whittaker M."/>
            <person name="Farag I.F."/>
            <person name="Doudna J."/>
            <person name="Cate J.H.D."/>
            <person name="Banfield J.F."/>
        </authorList>
    </citation>
    <scope>NUCLEOTIDE SEQUENCE</scope>
    <source>
        <strain evidence="6">NC_groundwater_672_Ag_B-0.1um_62_36</strain>
    </source>
</reference>
<dbReference type="GO" id="GO:0020037">
    <property type="term" value="F:heme binding"/>
    <property type="evidence" value="ECO:0007669"/>
    <property type="project" value="InterPro"/>
</dbReference>
<evidence type="ECO:0000313" key="6">
    <source>
        <dbReference type="EMBL" id="MBI2876767.1"/>
    </source>
</evidence>
<proteinExistence type="predicted"/>
<sequence length="184" mass="20819">MRVAALLLLIPACQNMRDQPKHKPFRPSTFFADGTSARPIIPGTVARGHLRLDLHFYTGRVDGGLADTFPFPITHPVLRRGQERYNIFCAPCHSRTGDGNGMIVRRGFSRPPSFHIDRLRQAPLGHFFDVITYGYGLMYSYASRVSPGDRWAIIAYIRALQLSQNVQLAELSPEERQQLQGARR</sequence>
<keyword evidence="1 4" id="KW-0349">Heme</keyword>
<evidence type="ECO:0000256" key="1">
    <source>
        <dbReference type="ARBA" id="ARBA00022617"/>
    </source>
</evidence>
<dbReference type="PROSITE" id="PS51007">
    <property type="entry name" value="CYTC"/>
    <property type="match status" value="1"/>
</dbReference>
<organism evidence="6 7">
    <name type="scientific">Tectimicrobiota bacterium</name>
    <dbReference type="NCBI Taxonomy" id="2528274"/>
    <lineage>
        <taxon>Bacteria</taxon>
        <taxon>Pseudomonadati</taxon>
        <taxon>Nitrospinota/Tectimicrobiota group</taxon>
        <taxon>Candidatus Tectimicrobiota</taxon>
    </lineage>
</organism>
<dbReference type="InterPro" id="IPR009056">
    <property type="entry name" value="Cyt_c-like_dom"/>
</dbReference>
<feature type="domain" description="Cytochrome c" evidence="5">
    <location>
        <begin position="76"/>
        <end position="161"/>
    </location>
</feature>
<comment type="caution">
    <text evidence="6">The sequence shown here is derived from an EMBL/GenBank/DDBJ whole genome shotgun (WGS) entry which is preliminary data.</text>
</comment>
<evidence type="ECO:0000256" key="4">
    <source>
        <dbReference type="PROSITE-ProRule" id="PRU00433"/>
    </source>
</evidence>
<dbReference type="SUPFAM" id="SSF46626">
    <property type="entry name" value="Cytochrome c"/>
    <property type="match status" value="1"/>
</dbReference>
<dbReference type="Gene3D" id="1.10.760.10">
    <property type="entry name" value="Cytochrome c-like domain"/>
    <property type="match status" value="1"/>
</dbReference>
<name>A0A932CPA9_UNCTE</name>
<dbReference type="GO" id="GO:0009055">
    <property type="term" value="F:electron transfer activity"/>
    <property type="evidence" value="ECO:0007669"/>
    <property type="project" value="InterPro"/>
</dbReference>
<dbReference type="AlphaFoldDB" id="A0A932CPA9"/>
<evidence type="ECO:0000256" key="3">
    <source>
        <dbReference type="ARBA" id="ARBA00023004"/>
    </source>
</evidence>
<dbReference type="Proteomes" id="UP000769766">
    <property type="component" value="Unassembled WGS sequence"/>
</dbReference>